<gene>
    <name evidence="3" type="ORF">UY23_C0001G0178</name>
</gene>
<dbReference type="SUPFAM" id="SSF82171">
    <property type="entry name" value="DPP6 N-terminal domain-like"/>
    <property type="match status" value="1"/>
</dbReference>
<organism evidence="3 4">
    <name type="scientific">Candidatus Jorgensenbacteria bacterium GW2011_GWA1_48_11</name>
    <dbReference type="NCBI Taxonomy" id="1618660"/>
    <lineage>
        <taxon>Bacteria</taxon>
        <taxon>Candidatus Joergenseniibacteriota</taxon>
    </lineage>
</organism>
<sequence>MKPIFKISIIAGVIAVIGVGIYFAWNRAVAPIATAPNTTGTSPALPEAREGENETNNGLGGTSPVNTLSKTDLRKISDGPVFDFWIMPDSDEVYYFAPDGQVLSAKDGPDLPISNQTIKALNFISVGPGNKKILAAFGAPTAPQWGVFDLLDQAWRPLSSNIVFADWGTTEDKLVAQTTSGAAINLAQIDLSKTPPAYQTLIKDFRMKNISFSVMPDQRIMITEKPSATYNGSVWRFDPKTASLNLLESPTKGLLIRWSDDKTVAFQFSSPGKFLILKGDLSQQISDVFKSLPSKCNTAQSTIYCFEPQNLPLGSLMPDDYLQEKFYSTDSLFSISLGINENGKIFGSGDSVNDISKILTSGIDGVPALDVKNPKIMKNTVYFINRYDNHLYELKLSTGQ</sequence>
<dbReference type="EMBL" id="LCPF01000001">
    <property type="protein sequence ID" value="KKU91572.1"/>
    <property type="molecule type" value="Genomic_DNA"/>
</dbReference>
<dbReference type="AlphaFoldDB" id="A0A0G1UBR7"/>
<accession>A0A0G1UBR7</accession>
<dbReference type="Proteomes" id="UP000034956">
    <property type="component" value="Unassembled WGS sequence"/>
</dbReference>
<proteinExistence type="predicted"/>
<name>A0A0G1UBR7_9BACT</name>
<protein>
    <submittedName>
        <fullName evidence="3">Uncharacterized protein</fullName>
    </submittedName>
</protein>
<keyword evidence="2" id="KW-1133">Transmembrane helix</keyword>
<feature type="transmembrane region" description="Helical" evidence="2">
    <location>
        <begin position="7"/>
        <end position="25"/>
    </location>
</feature>
<keyword evidence="2" id="KW-0812">Transmembrane</keyword>
<evidence type="ECO:0000256" key="1">
    <source>
        <dbReference type="SAM" id="MobiDB-lite"/>
    </source>
</evidence>
<comment type="caution">
    <text evidence="3">The sequence shown here is derived from an EMBL/GenBank/DDBJ whole genome shotgun (WGS) entry which is preliminary data.</text>
</comment>
<feature type="region of interest" description="Disordered" evidence="1">
    <location>
        <begin position="36"/>
        <end position="66"/>
    </location>
</feature>
<reference evidence="3 4" key="1">
    <citation type="journal article" date="2015" name="Nature">
        <title>rRNA introns, odd ribosomes, and small enigmatic genomes across a large radiation of phyla.</title>
        <authorList>
            <person name="Brown C.T."/>
            <person name="Hug L.A."/>
            <person name="Thomas B.C."/>
            <person name="Sharon I."/>
            <person name="Castelle C.J."/>
            <person name="Singh A."/>
            <person name="Wilkins M.J."/>
            <person name="Williams K.H."/>
            <person name="Banfield J.F."/>
        </authorList>
    </citation>
    <scope>NUCLEOTIDE SEQUENCE [LARGE SCALE GENOMIC DNA]</scope>
</reference>
<evidence type="ECO:0000256" key="2">
    <source>
        <dbReference type="SAM" id="Phobius"/>
    </source>
</evidence>
<evidence type="ECO:0000313" key="3">
    <source>
        <dbReference type="EMBL" id="KKU91572.1"/>
    </source>
</evidence>
<keyword evidence="2" id="KW-0472">Membrane</keyword>
<evidence type="ECO:0000313" key="4">
    <source>
        <dbReference type="Proteomes" id="UP000034956"/>
    </source>
</evidence>